<name>A0A1G6GJE7_9GAMM</name>
<evidence type="ECO:0000256" key="6">
    <source>
        <dbReference type="ARBA" id="ARBA00023136"/>
    </source>
</evidence>
<dbReference type="InterPro" id="IPR005017">
    <property type="entry name" value="OMPP1/FadL/TodX"/>
</dbReference>
<keyword evidence="4" id="KW-0812">Transmembrane</keyword>
<dbReference type="PANTHER" id="PTHR35093:SF8">
    <property type="entry name" value="OUTER MEMBRANE PROTEIN NMB0088-RELATED"/>
    <property type="match status" value="1"/>
</dbReference>
<keyword evidence="3" id="KW-1134">Transmembrane beta strand</keyword>
<dbReference type="SUPFAM" id="SSF56935">
    <property type="entry name" value="Porins"/>
    <property type="match status" value="1"/>
</dbReference>
<evidence type="ECO:0000313" key="8">
    <source>
        <dbReference type="EMBL" id="SDB82118.1"/>
    </source>
</evidence>
<sequence>MKTRYGLLYSSMLLIGTSYSASIYASGIFIDTQTASGVGYAFAGSTALAENASAIVYNPATMTALKQGHHISGSATYVVAETEFQSHNTSPISPIVPLGNTTETLEREAAIPSVQYVFNSADRYAFGFGISPMYGNQGEWSNQFIGRYQGLKTEVTGINANASLGYQFSPNLSVGIGLNYLDFDATLSRNVAPIINTNSTPPMYLTDAQGELAGDGDGWAVNLGLLWRPTNQLDVGFNYRSETELELDGQLKVSSPQGIRSIPAEMEISMPQSASLGFAYKLSPTWTALGELSWYDWSVLPSFSAVSKQDGSMVYEETLNFEDGLKASLGAMYQLNPTTQLRFGTAYDRSVVTSSSDRTVRFPDADRIWLSIGAGFQLNDQLSLDLGYAHVFSNQATIESPTIISGNPTMQNLQGTFDTDADMFSIQMNYHF</sequence>
<evidence type="ECO:0000256" key="4">
    <source>
        <dbReference type="ARBA" id="ARBA00022692"/>
    </source>
</evidence>
<reference evidence="9" key="1">
    <citation type="submission" date="2016-09" db="EMBL/GenBank/DDBJ databases">
        <authorList>
            <person name="Varghese N."/>
            <person name="Submissions S."/>
        </authorList>
    </citation>
    <scope>NUCLEOTIDE SEQUENCE [LARGE SCALE GENOMIC DNA]</scope>
    <source>
        <strain evidence="9">ANC 3699</strain>
    </source>
</reference>
<dbReference type="Proteomes" id="UP000242317">
    <property type="component" value="Unassembled WGS sequence"/>
</dbReference>
<comment type="subcellular location">
    <subcellularLocation>
        <location evidence="1">Cell outer membrane</location>
        <topology evidence="1">Multi-pass membrane protein</topology>
    </subcellularLocation>
</comment>
<dbReference type="EMBL" id="FMYK01000001">
    <property type="protein sequence ID" value="SDB82118.1"/>
    <property type="molecule type" value="Genomic_DNA"/>
</dbReference>
<keyword evidence="6" id="KW-0472">Membrane</keyword>
<evidence type="ECO:0000256" key="7">
    <source>
        <dbReference type="ARBA" id="ARBA00023237"/>
    </source>
</evidence>
<accession>A0A1G6GJE7</accession>
<evidence type="ECO:0000256" key="2">
    <source>
        <dbReference type="ARBA" id="ARBA00008163"/>
    </source>
</evidence>
<dbReference type="GO" id="GO:0009279">
    <property type="term" value="C:cell outer membrane"/>
    <property type="evidence" value="ECO:0007669"/>
    <property type="project" value="UniProtKB-SubCell"/>
</dbReference>
<dbReference type="RefSeq" id="WP_244515915.1">
    <property type="nucleotide sequence ID" value="NZ_FMYK01000001.1"/>
</dbReference>
<proteinExistence type="inferred from homology"/>
<dbReference type="PANTHER" id="PTHR35093">
    <property type="entry name" value="OUTER MEMBRANE PROTEIN NMB0088-RELATED"/>
    <property type="match status" value="1"/>
</dbReference>
<keyword evidence="7" id="KW-0998">Cell outer membrane</keyword>
<dbReference type="Pfam" id="PF03349">
    <property type="entry name" value="Toluene_X"/>
    <property type="match status" value="1"/>
</dbReference>
<dbReference type="AlphaFoldDB" id="A0A1G6GJE7"/>
<keyword evidence="9" id="KW-1185">Reference proteome</keyword>
<protein>
    <submittedName>
        <fullName evidence="8">Long-chain fatty acid transport protein</fullName>
    </submittedName>
</protein>
<comment type="similarity">
    <text evidence="2">Belongs to the OmpP1/FadL family.</text>
</comment>
<gene>
    <name evidence="8" type="ORF">SAMN05421749_10160</name>
</gene>
<organism evidence="8 9">
    <name type="scientific">Acinetobacter marinus</name>
    <dbReference type="NCBI Taxonomy" id="281375"/>
    <lineage>
        <taxon>Bacteria</taxon>
        <taxon>Pseudomonadati</taxon>
        <taxon>Pseudomonadota</taxon>
        <taxon>Gammaproteobacteria</taxon>
        <taxon>Moraxellales</taxon>
        <taxon>Moraxellaceae</taxon>
        <taxon>Acinetobacter</taxon>
    </lineage>
</organism>
<keyword evidence="5" id="KW-0732">Signal</keyword>
<dbReference type="GO" id="GO:0015483">
    <property type="term" value="F:long-chain fatty acid transporting porin activity"/>
    <property type="evidence" value="ECO:0007669"/>
    <property type="project" value="TreeGrafter"/>
</dbReference>
<evidence type="ECO:0000256" key="5">
    <source>
        <dbReference type="ARBA" id="ARBA00022729"/>
    </source>
</evidence>
<evidence type="ECO:0000256" key="1">
    <source>
        <dbReference type="ARBA" id="ARBA00004571"/>
    </source>
</evidence>
<evidence type="ECO:0000256" key="3">
    <source>
        <dbReference type="ARBA" id="ARBA00022452"/>
    </source>
</evidence>
<dbReference type="Gene3D" id="2.40.160.60">
    <property type="entry name" value="Outer membrane protein transport protein (OMPP1/FadL/TodX)"/>
    <property type="match status" value="1"/>
</dbReference>
<evidence type="ECO:0000313" key="9">
    <source>
        <dbReference type="Proteomes" id="UP000242317"/>
    </source>
</evidence>